<keyword evidence="6 7" id="KW-0472">Membrane</keyword>
<keyword evidence="2" id="KW-0813">Transport</keyword>
<feature type="transmembrane region" description="Helical" evidence="7">
    <location>
        <begin position="260"/>
        <end position="279"/>
    </location>
</feature>
<comment type="caution">
    <text evidence="8">The sequence shown here is derived from an EMBL/GenBank/DDBJ whole genome shotgun (WGS) entry which is preliminary data.</text>
</comment>
<dbReference type="Pfam" id="PF05977">
    <property type="entry name" value="MFS_3"/>
    <property type="match status" value="1"/>
</dbReference>
<dbReference type="Proteomes" id="UP000718281">
    <property type="component" value="Unassembled WGS sequence"/>
</dbReference>
<feature type="transmembrane region" description="Helical" evidence="7">
    <location>
        <begin position="172"/>
        <end position="189"/>
    </location>
</feature>
<reference evidence="8 9" key="1">
    <citation type="submission" date="2020-10" db="EMBL/GenBank/DDBJ databases">
        <title>Connecting structure to function with the recovery of over 1000 high-quality activated sludge metagenome-assembled genomes encoding full-length rRNA genes using long-read sequencing.</title>
        <authorList>
            <person name="Singleton C.M."/>
            <person name="Petriglieri F."/>
            <person name="Kristensen J.M."/>
            <person name="Kirkegaard R.H."/>
            <person name="Michaelsen T.Y."/>
            <person name="Andersen M.H."/>
            <person name="Karst S.M."/>
            <person name="Dueholm M.S."/>
            <person name="Nielsen P.H."/>
            <person name="Albertsen M."/>
        </authorList>
    </citation>
    <scope>NUCLEOTIDE SEQUENCE [LARGE SCALE GENOMIC DNA]</scope>
    <source>
        <strain evidence="8">AalE_18-Q3-R2-46_BAT3C.188</strain>
    </source>
</reference>
<feature type="transmembrane region" description="Helical" evidence="7">
    <location>
        <begin position="20"/>
        <end position="43"/>
    </location>
</feature>
<evidence type="ECO:0000256" key="1">
    <source>
        <dbReference type="ARBA" id="ARBA00004651"/>
    </source>
</evidence>
<dbReference type="PANTHER" id="PTHR23513">
    <property type="entry name" value="INTEGRAL MEMBRANE EFFLUX PROTEIN-RELATED"/>
    <property type="match status" value="1"/>
</dbReference>
<feature type="transmembrane region" description="Helical" evidence="7">
    <location>
        <begin position="146"/>
        <end position="166"/>
    </location>
</feature>
<dbReference type="PANTHER" id="PTHR23513:SF11">
    <property type="entry name" value="STAPHYLOFERRIN A TRANSPORTER"/>
    <property type="match status" value="1"/>
</dbReference>
<evidence type="ECO:0000256" key="7">
    <source>
        <dbReference type="SAM" id="Phobius"/>
    </source>
</evidence>
<dbReference type="CDD" id="cd06173">
    <property type="entry name" value="MFS_MefA_like"/>
    <property type="match status" value="1"/>
</dbReference>
<evidence type="ECO:0000256" key="4">
    <source>
        <dbReference type="ARBA" id="ARBA00022692"/>
    </source>
</evidence>
<feature type="transmembrane region" description="Helical" evidence="7">
    <location>
        <begin position="377"/>
        <end position="396"/>
    </location>
</feature>
<feature type="transmembrane region" description="Helical" evidence="7">
    <location>
        <begin position="286"/>
        <end position="306"/>
    </location>
</feature>
<dbReference type="SUPFAM" id="SSF103473">
    <property type="entry name" value="MFS general substrate transporter"/>
    <property type="match status" value="1"/>
</dbReference>
<dbReference type="InterPro" id="IPR036259">
    <property type="entry name" value="MFS_trans_sf"/>
</dbReference>
<dbReference type="Gene3D" id="1.20.1250.20">
    <property type="entry name" value="MFS general substrate transporter like domains"/>
    <property type="match status" value="1"/>
</dbReference>
<feature type="transmembrane region" description="Helical" evidence="7">
    <location>
        <begin position="312"/>
        <end position="331"/>
    </location>
</feature>
<dbReference type="EMBL" id="JADIXZ010000004">
    <property type="protein sequence ID" value="MBK6300493.1"/>
    <property type="molecule type" value="Genomic_DNA"/>
</dbReference>
<protein>
    <submittedName>
        <fullName evidence="8">MFS transporter</fullName>
    </submittedName>
</protein>
<comment type="subcellular location">
    <subcellularLocation>
        <location evidence="1">Cell membrane</location>
        <topology evidence="1">Multi-pass membrane protein</topology>
    </subcellularLocation>
</comment>
<feature type="transmembrane region" description="Helical" evidence="7">
    <location>
        <begin position="84"/>
        <end position="108"/>
    </location>
</feature>
<evidence type="ECO:0000313" key="8">
    <source>
        <dbReference type="EMBL" id="MBK6300493.1"/>
    </source>
</evidence>
<keyword evidence="5 7" id="KW-1133">Transmembrane helix</keyword>
<evidence type="ECO:0000256" key="6">
    <source>
        <dbReference type="ARBA" id="ARBA00023136"/>
    </source>
</evidence>
<sequence length="415" mass="43226">MKLTEAVGALRERRFAWYFAARTTTSIGSAMTSVALAFAVLHISDDPGALAQVLAAHMAAMVIFLLLGGVVADRYSRTVIMQTSHALTFLTQGMAAYLVLTGTAQIWHLVALEAVNGAVSAFGMPAMMGVVPLVVGPDRIQQANALLSFSRSSITIVGPALAGALVVGAGPGWALLVDSALFLVAIPMLRQVALPGRDRNVTASPSVIAELREGWGEFTSRTWVWLIVVAFGVLNAVHMGAIAVLGPVIAKASPVGEQGWGLALSAEAAGTVVMTLALMRTRLRRPLVAGMLGVSLIALPMLVLGLSPRTDLLIAAFFVAGAGVEVFGVGWNTSLHQHIPEAVLSRVSSYDALGSFVAMPIGAMAFGWLATVYDHRSILLVSAIGYAVLSLATLAAPSVRGLRQVVADAGPETAD</sequence>
<dbReference type="AlphaFoldDB" id="A0A934X532"/>
<feature type="transmembrane region" description="Helical" evidence="7">
    <location>
        <begin position="49"/>
        <end position="72"/>
    </location>
</feature>
<keyword evidence="3" id="KW-1003">Cell membrane</keyword>
<evidence type="ECO:0000256" key="3">
    <source>
        <dbReference type="ARBA" id="ARBA00022475"/>
    </source>
</evidence>
<evidence type="ECO:0000256" key="2">
    <source>
        <dbReference type="ARBA" id="ARBA00022448"/>
    </source>
</evidence>
<keyword evidence="4 7" id="KW-0812">Transmembrane</keyword>
<organism evidence="8 9">
    <name type="scientific">Candidatus Phosphoribacter hodrii</name>
    <dbReference type="NCBI Taxonomy" id="2953743"/>
    <lineage>
        <taxon>Bacteria</taxon>
        <taxon>Bacillati</taxon>
        <taxon>Actinomycetota</taxon>
        <taxon>Actinomycetes</taxon>
        <taxon>Micrococcales</taxon>
        <taxon>Dermatophilaceae</taxon>
        <taxon>Candidatus Phosphoribacter</taxon>
    </lineage>
</organism>
<feature type="transmembrane region" description="Helical" evidence="7">
    <location>
        <begin position="352"/>
        <end position="371"/>
    </location>
</feature>
<evidence type="ECO:0000256" key="5">
    <source>
        <dbReference type="ARBA" id="ARBA00022989"/>
    </source>
</evidence>
<accession>A0A934X532</accession>
<feature type="transmembrane region" description="Helical" evidence="7">
    <location>
        <begin position="222"/>
        <end position="248"/>
    </location>
</feature>
<feature type="transmembrane region" description="Helical" evidence="7">
    <location>
        <begin position="114"/>
        <end position="134"/>
    </location>
</feature>
<name>A0A934X532_9MICO</name>
<proteinExistence type="predicted"/>
<evidence type="ECO:0000313" key="9">
    <source>
        <dbReference type="Proteomes" id="UP000718281"/>
    </source>
</evidence>
<dbReference type="InterPro" id="IPR010290">
    <property type="entry name" value="TM_effector"/>
</dbReference>
<gene>
    <name evidence="8" type="ORF">IPF40_05395</name>
</gene>
<dbReference type="GO" id="GO:0005886">
    <property type="term" value="C:plasma membrane"/>
    <property type="evidence" value="ECO:0007669"/>
    <property type="project" value="UniProtKB-SubCell"/>
</dbReference>